<dbReference type="InterPro" id="IPR000758">
    <property type="entry name" value="Enterovir_OMP"/>
</dbReference>
<dbReference type="Pfam" id="PF13568">
    <property type="entry name" value="OMP_b-brl_2"/>
    <property type="match status" value="1"/>
</dbReference>
<organism evidence="2 3">
    <name type="scientific">Cochleicola gelatinilyticus</name>
    <dbReference type="NCBI Taxonomy" id="1763537"/>
    <lineage>
        <taxon>Bacteria</taxon>
        <taxon>Pseudomonadati</taxon>
        <taxon>Bacteroidota</taxon>
        <taxon>Flavobacteriia</taxon>
        <taxon>Flavobacteriales</taxon>
        <taxon>Flavobacteriaceae</taxon>
        <taxon>Cochleicola</taxon>
    </lineage>
</organism>
<dbReference type="SUPFAM" id="SSF56925">
    <property type="entry name" value="OMPA-like"/>
    <property type="match status" value="1"/>
</dbReference>
<evidence type="ECO:0000313" key="3">
    <source>
        <dbReference type="Proteomes" id="UP000077013"/>
    </source>
</evidence>
<dbReference type="STRING" id="1763537.ULVI_00150"/>
<dbReference type="AlphaFoldDB" id="A0A167KDT4"/>
<comment type="caution">
    <text evidence="2">The sequence shown here is derived from an EMBL/GenBank/DDBJ whole genome shotgun (WGS) entry which is preliminary data.</text>
</comment>
<dbReference type="Proteomes" id="UP000077013">
    <property type="component" value="Unassembled WGS sequence"/>
</dbReference>
<dbReference type="GO" id="GO:0044384">
    <property type="term" value="C:host outer membrane"/>
    <property type="evidence" value="ECO:0007669"/>
    <property type="project" value="InterPro"/>
</dbReference>
<feature type="domain" description="Outer membrane protein beta-barrel" evidence="1">
    <location>
        <begin position="40"/>
        <end position="163"/>
    </location>
</feature>
<name>A0A167KDT4_9FLAO</name>
<gene>
    <name evidence="2" type="ORF">ULVI_00150</name>
</gene>
<dbReference type="InterPro" id="IPR025665">
    <property type="entry name" value="Beta-barrel_OMP_2"/>
</dbReference>
<dbReference type="Gene3D" id="2.40.160.20">
    <property type="match status" value="1"/>
</dbReference>
<dbReference type="InterPro" id="IPR011250">
    <property type="entry name" value="OMP/PagP_B-barrel"/>
</dbReference>
<sequence>MLLCITEAFSQQPEAALKEKKGEWIFTAYFGNATLTAKKSFKVNANVAGGFIGKEFVVSNSFSLITGITNQHVRASYNDTQGLQSFITNNSLQLPVTARYSGDFESGFSYFVSFGGYGSYLYSATVENEISGQDDKIKGLGFNFGLVADIGIKKYFTEHLSISVGLKTQGDQFQSYKDDKQEFELTNVYLFEVGIGYRF</sequence>
<dbReference type="EMBL" id="LRXL01000001">
    <property type="protein sequence ID" value="OAB81787.1"/>
    <property type="molecule type" value="Genomic_DNA"/>
</dbReference>
<reference evidence="2 3" key="1">
    <citation type="submission" date="2016-02" db="EMBL/GenBank/DDBJ databases">
        <title>Ulvibacter sp. LPB0005, isolated from Thais luteostoma.</title>
        <authorList>
            <person name="Shin S.-K."/>
            <person name="Yi H."/>
        </authorList>
    </citation>
    <scope>NUCLEOTIDE SEQUENCE [LARGE SCALE GENOMIC DNA]</scope>
    <source>
        <strain evidence="2 3">LPB0005</strain>
    </source>
</reference>
<dbReference type="PROSITE" id="PS00695">
    <property type="entry name" value="ENT_VIR_OMP_2"/>
    <property type="match status" value="1"/>
</dbReference>
<proteinExistence type="predicted"/>
<keyword evidence="3" id="KW-1185">Reference proteome</keyword>
<protein>
    <recommendedName>
        <fullName evidence="1">Outer membrane protein beta-barrel domain-containing protein</fullName>
    </recommendedName>
</protein>
<evidence type="ECO:0000313" key="2">
    <source>
        <dbReference type="EMBL" id="OAB81787.1"/>
    </source>
</evidence>
<accession>A0A167KDT4</accession>
<evidence type="ECO:0000259" key="1">
    <source>
        <dbReference type="Pfam" id="PF13568"/>
    </source>
</evidence>